<evidence type="ECO:0000256" key="2">
    <source>
        <dbReference type="SAM" id="Phobius"/>
    </source>
</evidence>
<dbReference type="STRING" id="1246581.A0A2H9TI62"/>
<dbReference type="Proteomes" id="UP000240830">
    <property type="component" value="Unassembled WGS sequence"/>
</dbReference>
<dbReference type="AlphaFoldDB" id="A0A2H9TI62"/>
<keyword evidence="2" id="KW-0812">Transmembrane</keyword>
<dbReference type="EMBL" id="MTSL01000174">
    <property type="protein sequence ID" value="PJF17444.1"/>
    <property type="molecule type" value="Genomic_DNA"/>
</dbReference>
<keyword evidence="2" id="KW-0472">Membrane</keyword>
<dbReference type="PANTHER" id="PTHR10281:SF76">
    <property type="entry name" value="CALCUTTA CUP-RELATED"/>
    <property type="match status" value="1"/>
</dbReference>
<dbReference type="InterPro" id="IPR001199">
    <property type="entry name" value="Cyt_B5-like_heme/steroid-bd"/>
</dbReference>
<feature type="transmembrane region" description="Helical" evidence="2">
    <location>
        <begin position="6"/>
        <end position="24"/>
    </location>
</feature>
<dbReference type="InterPro" id="IPR036400">
    <property type="entry name" value="Cyt_B5-like_heme/steroid_sf"/>
</dbReference>
<evidence type="ECO:0000313" key="4">
    <source>
        <dbReference type="EMBL" id="PJF17444.1"/>
    </source>
</evidence>
<organism evidence="4 5">
    <name type="scientific">Paramicrosporidium saccamoebae</name>
    <dbReference type="NCBI Taxonomy" id="1246581"/>
    <lineage>
        <taxon>Eukaryota</taxon>
        <taxon>Fungi</taxon>
        <taxon>Fungi incertae sedis</taxon>
        <taxon>Cryptomycota</taxon>
        <taxon>Cryptomycota incertae sedis</taxon>
        <taxon>Paramicrosporidium</taxon>
    </lineage>
</organism>
<accession>A0A2H9TI62</accession>
<dbReference type="GO" id="GO:0012505">
    <property type="term" value="C:endomembrane system"/>
    <property type="evidence" value="ECO:0007669"/>
    <property type="project" value="TreeGrafter"/>
</dbReference>
<evidence type="ECO:0000259" key="3">
    <source>
        <dbReference type="SMART" id="SM01117"/>
    </source>
</evidence>
<evidence type="ECO:0000256" key="1">
    <source>
        <dbReference type="ARBA" id="ARBA00038357"/>
    </source>
</evidence>
<dbReference type="GO" id="GO:0020037">
    <property type="term" value="F:heme binding"/>
    <property type="evidence" value="ECO:0007669"/>
    <property type="project" value="UniProtKB-ARBA"/>
</dbReference>
<keyword evidence="5" id="KW-1185">Reference proteome</keyword>
<dbReference type="OrthoDB" id="899at2759"/>
<dbReference type="Pfam" id="PF00173">
    <property type="entry name" value="Cyt-b5"/>
    <property type="match status" value="1"/>
</dbReference>
<dbReference type="Gene3D" id="3.10.120.10">
    <property type="entry name" value="Cytochrome b5-like heme/steroid binding domain"/>
    <property type="match status" value="1"/>
</dbReference>
<dbReference type="SUPFAM" id="SSF55856">
    <property type="entry name" value="Cytochrome b5-like heme/steroid binding domain"/>
    <property type="match status" value="1"/>
</dbReference>
<evidence type="ECO:0000313" key="5">
    <source>
        <dbReference type="Proteomes" id="UP000240830"/>
    </source>
</evidence>
<comment type="caution">
    <text evidence="4">The sequence shown here is derived from an EMBL/GenBank/DDBJ whole genome shotgun (WGS) entry which is preliminary data.</text>
</comment>
<name>A0A2H9TI62_9FUNG</name>
<dbReference type="PANTHER" id="PTHR10281">
    <property type="entry name" value="MEMBRANE-ASSOCIATED PROGESTERONE RECEPTOR COMPONENT-RELATED"/>
    <property type="match status" value="1"/>
</dbReference>
<protein>
    <recommendedName>
        <fullName evidence="3">Cytochrome b5 heme-binding domain-containing protein</fullName>
    </recommendedName>
</protein>
<gene>
    <name evidence="4" type="ORF">PSACC_02759</name>
</gene>
<feature type="domain" description="Cytochrome b5 heme-binding" evidence="3">
    <location>
        <begin position="55"/>
        <end position="155"/>
    </location>
</feature>
<comment type="similarity">
    <text evidence="1">Belongs to the cytochrome b5 family. MAPR subfamily.</text>
</comment>
<dbReference type="InterPro" id="IPR050577">
    <property type="entry name" value="MAPR/NEUFC/NENF-like"/>
</dbReference>
<dbReference type="GO" id="GO:0016020">
    <property type="term" value="C:membrane"/>
    <property type="evidence" value="ECO:0007669"/>
    <property type="project" value="TreeGrafter"/>
</dbReference>
<proteinExistence type="inferred from homology"/>
<sequence>MSFLSGPYGIALFVFNIFVAYWLLGYLTTDTKNKPEAKKGPVMKIPPTTLKYRDYTLDELLPYNGDELEHVLIAVDQRIYDVTTGRHHYGPGGSYAALAGRDASRSLATHIIPQLKTDSLQGWDELIDLTDKERSILNDWVAFFDFKYPRVGTLVPNHSWGGSGQEDQPEVVHGAILESIDFEQQLKDASKAFDADVEADSDVEEMFEKQ</sequence>
<dbReference type="SMART" id="SM01117">
    <property type="entry name" value="Cyt-b5"/>
    <property type="match status" value="1"/>
</dbReference>
<keyword evidence="2" id="KW-1133">Transmembrane helix</keyword>
<reference evidence="4 5" key="1">
    <citation type="submission" date="2016-10" db="EMBL/GenBank/DDBJ databases">
        <title>The genome of Paramicrosporidium saccamoebae is the missing link in understanding Cryptomycota and Microsporidia evolution.</title>
        <authorList>
            <person name="Quandt C.A."/>
            <person name="Beaudet D."/>
            <person name="Corsaro D."/>
            <person name="Michel R."/>
            <person name="Corradi N."/>
            <person name="James T."/>
        </authorList>
    </citation>
    <scope>NUCLEOTIDE SEQUENCE [LARGE SCALE GENOMIC DNA]</scope>
    <source>
        <strain evidence="4 5">KSL3</strain>
    </source>
</reference>
<dbReference type="FunFam" id="3.10.120.10:FF:000003">
    <property type="entry name" value="membrane-associated progesterone receptor component 1"/>
    <property type="match status" value="1"/>
</dbReference>